<dbReference type="PANTHER" id="PTHR12558:SF13">
    <property type="entry name" value="CELL DIVISION CYCLE PROTEIN 27 HOMOLOG"/>
    <property type="match status" value="1"/>
</dbReference>
<reference evidence="3" key="1">
    <citation type="submission" date="2019-12" db="EMBL/GenBank/DDBJ databases">
        <authorList>
            <person name="Awala S.I."/>
            <person name="Rhee S.K."/>
        </authorList>
    </citation>
    <scope>NUCLEOTIDE SEQUENCE [LARGE SCALE GENOMIC DNA]</scope>
    <source>
        <strain evidence="3">IM1</strain>
    </source>
</reference>
<dbReference type="KEGG" id="metu:GNH96_15330"/>
<gene>
    <name evidence="2" type="ORF">GNH96_15330</name>
</gene>
<dbReference type="EMBL" id="CP046565">
    <property type="protein sequence ID" value="QJD31178.1"/>
    <property type="molecule type" value="Genomic_DNA"/>
</dbReference>
<feature type="region of interest" description="Disordered" evidence="1">
    <location>
        <begin position="374"/>
        <end position="407"/>
    </location>
</feature>
<accession>A0A858QBA8</accession>
<dbReference type="Pfam" id="PF14559">
    <property type="entry name" value="TPR_19"/>
    <property type="match status" value="1"/>
</dbReference>
<dbReference type="InterPro" id="IPR019734">
    <property type="entry name" value="TPR_rpt"/>
</dbReference>
<organism evidence="2 3">
    <name type="scientific">Methylococcus geothermalis</name>
    <dbReference type="NCBI Taxonomy" id="2681310"/>
    <lineage>
        <taxon>Bacteria</taxon>
        <taxon>Pseudomonadati</taxon>
        <taxon>Pseudomonadota</taxon>
        <taxon>Gammaproteobacteria</taxon>
        <taxon>Methylococcales</taxon>
        <taxon>Methylococcaceae</taxon>
        <taxon>Methylococcus</taxon>
    </lineage>
</organism>
<dbReference type="PANTHER" id="PTHR12558">
    <property type="entry name" value="CELL DIVISION CYCLE 16,23,27"/>
    <property type="match status" value="1"/>
</dbReference>
<protein>
    <submittedName>
        <fullName evidence="2">Tetratricopeptide repeat protein</fullName>
    </submittedName>
</protein>
<feature type="compositionally biased region" description="Low complexity" evidence="1">
    <location>
        <begin position="377"/>
        <end position="390"/>
    </location>
</feature>
<proteinExistence type="predicted"/>
<dbReference type="Pfam" id="PF13432">
    <property type="entry name" value="TPR_16"/>
    <property type="match status" value="1"/>
</dbReference>
<dbReference type="SUPFAM" id="SSF48452">
    <property type="entry name" value="TPR-like"/>
    <property type="match status" value="1"/>
</dbReference>
<dbReference type="InterPro" id="IPR011990">
    <property type="entry name" value="TPR-like_helical_dom_sf"/>
</dbReference>
<dbReference type="Proteomes" id="UP000503004">
    <property type="component" value="Chromosome"/>
</dbReference>
<dbReference type="SMART" id="SM00028">
    <property type="entry name" value="TPR"/>
    <property type="match status" value="5"/>
</dbReference>
<name>A0A858QBA8_9GAMM</name>
<sequence>MFGSGRVTDRILAAAWLLMVATGVCAEESKVADETVRSLASSLLARPDDPRPMLNLAQALLQGLRASRDAGEAARAEALIQRALTLAPRDSRAWALKAWDEMNRHRFREALVSVRQAHGLGVPSAMTLGLESDALVELGRYEDALAVTQKLLDAFPGLPAYSRAAHLRFLHGDIEGAVGLLNESLAVAPPGSEAHAWAFVQLAELHLNGGQFERAENALARAETLFPGRPDYPALRARVREAQGKREEALALLREALDQYPSPDDAVMAWRLARSVGDHEAMRRLALLLDGMARLDEAGDKLFRRAFAEYYALQGHRYGEAERLAREECLRRPDIYGHALLAFVLRQAGKHREADRHGQTALRLGTADRRLERWARPPRAARTPTVAAKRSIADDDGIAPFNPEEAP</sequence>
<evidence type="ECO:0000313" key="2">
    <source>
        <dbReference type="EMBL" id="QJD31178.1"/>
    </source>
</evidence>
<evidence type="ECO:0000313" key="3">
    <source>
        <dbReference type="Proteomes" id="UP000503004"/>
    </source>
</evidence>
<evidence type="ECO:0000256" key="1">
    <source>
        <dbReference type="SAM" id="MobiDB-lite"/>
    </source>
</evidence>
<dbReference type="Gene3D" id="1.25.40.10">
    <property type="entry name" value="Tetratricopeptide repeat domain"/>
    <property type="match status" value="1"/>
</dbReference>
<dbReference type="AlphaFoldDB" id="A0A858QBA8"/>
<keyword evidence="3" id="KW-1185">Reference proteome</keyword>